<evidence type="ECO:0000313" key="3">
    <source>
        <dbReference type="Ensembl" id="ENSSHBP00005016857.1"/>
    </source>
</evidence>
<keyword evidence="4" id="KW-1185">Reference proteome</keyword>
<proteinExistence type="predicted"/>
<feature type="region of interest" description="Disordered" evidence="1">
    <location>
        <begin position="1"/>
        <end position="38"/>
    </location>
</feature>
<dbReference type="Pfam" id="PF15715">
    <property type="entry name" value="PAF"/>
    <property type="match status" value="1"/>
</dbReference>
<feature type="domain" description="PCNA-associated factor histone-like" evidence="2">
    <location>
        <begin position="7"/>
        <end position="77"/>
    </location>
</feature>
<dbReference type="AlphaFoldDB" id="A0A672UNJ7"/>
<evidence type="ECO:0000313" key="4">
    <source>
        <dbReference type="Proteomes" id="UP000472266"/>
    </source>
</evidence>
<organism evidence="3 4">
    <name type="scientific">Strigops habroptila</name>
    <name type="common">Kakapo</name>
    <dbReference type="NCBI Taxonomy" id="2489341"/>
    <lineage>
        <taxon>Eukaryota</taxon>
        <taxon>Metazoa</taxon>
        <taxon>Chordata</taxon>
        <taxon>Craniata</taxon>
        <taxon>Vertebrata</taxon>
        <taxon>Euteleostomi</taxon>
        <taxon>Archelosauria</taxon>
        <taxon>Archosauria</taxon>
        <taxon>Dinosauria</taxon>
        <taxon>Saurischia</taxon>
        <taxon>Theropoda</taxon>
        <taxon>Coelurosauria</taxon>
        <taxon>Aves</taxon>
        <taxon>Neognathae</taxon>
        <taxon>Neoaves</taxon>
        <taxon>Telluraves</taxon>
        <taxon>Australaves</taxon>
        <taxon>Psittaciformes</taxon>
        <taxon>Psittacidae</taxon>
        <taxon>Strigops</taxon>
    </lineage>
</organism>
<reference evidence="3" key="2">
    <citation type="submission" date="2025-08" db="UniProtKB">
        <authorList>
            <consortium name="Ensembl"/>
        </authorList>
    </citation>
    <scope>IDENTIFICATION</scope>
</reference>
<reference evidence="3" key="3">
    <citation type="submission" date="2025-09" db="UniProtKB">
        <authorList>
            <consortium name="Ensembl"/>
        </authorList>
    </citation>
    <scope>IDENTIFICATION</scope>
</reference>
<sequence length="100" mass="10407">GRGGRTARSPLGHRSVTAPRAALSAGPSPTGRHAAGNPVCVRPVPPSQGGIGQFLQQPQENRVLGREAAGSSSQGPATHCLHTDQRDVMLCGYLPCFRRA</sequence>
<reference evidence="3 4" key="1">
    <citation type="submission" date="2019-11" db="EMBL/GenBank/DDBJ databases">
        <title>Strigops habroptila (kakapo) genome, bStrHab1, primary haplotype, v2.</title>
        <authorList>
            <person name="Jarvis E.D."/>
            <person name="Howard J."/>
            <person name="Rhie A."/>
            <person name="Phillippy A."/>
            <person name="Korlach J."/>
            <person name="Digby A."/>
            <person name="Iorns D."/>
            <person name="Eason D."/>
            <person name="Robertson B."/>
            <person name="Raemaekers T."/>
            <person name="Howe K."/>
            <person name="Lewin H."/>
            <person name="Damas J."/>
            <person name="Hastie A."/>
            <person name="Tracey A."/>
            <person name="Chow W."/>
            <person name="Fedrigo O."/>
        </authorList>
    </citation>
    <scope>NUCLEOTIDE SEQUENCE [LARGE SCALE GENOMIC DNA]</scope>
</reference>
<name>A0A672UNJ7_STRHB</name>
<dbReference type="Ensembl" id="ENSSHBT00005020167.1">
    <property type="protein sequence ID" value="ENSSHBP00005016857.1"/>
    <property type="gene ID" value="ENSSHBG00005014652.1"/>
</dbReference>
<evidence type="ECO:0000256" key="1">
    <source>
        <dbReference type="SAM" id="MobiDB-lite"/>
    </source>
</evidence>
<dbReference type="InterPro" id="IPR031444">
    <property type="entry name" value="PCNA-AF_dom"/>
</dbReference>
<accession>A0A672UNJ7</accession>
<protein>
    <recommendedName>
        <fullName evidence="2">PCNA-associated factor histone-like domain-containing protein</fullName>
    </recommendedName>
</protein>
<dbReference type="InParanoid" id="A0A672UNJ7"/>
<dbReference type="Proteomes" id="UP000472266">
    <property type="component" value="Chromosome 10"/>
</dbReference>
<evidence type="ECO:0000259" key="2">
    <source>
        <dbReference type="Pfam" id="PF15715"/>
    </source>
</evidence>